<dbReference type="GO" id="GO:0003700">
    <property type="term" value="F:DNA-binding transcription factor activity"/>
    <property type="evidence" value="ECO:0007669"/>
    <property type="project" value="TreeGrafter"/>
</dbReference>
<gene>
    <name evidence="6" type="ORF">GCM10010994_10730</name>
</gene>
<dbReference type="InterPro" id="IPR050707">
    <property type="entry name" value="HTH_MetabolicPath_Reg"/>
</dbReference>
<keyword evidence="7" id="KW-1185">Reference proteome</keyword>
<dbReference type="Proteomes" id="UP000637002">
    <property type="component" value="Unassembled WGS sequence"/>
</dbReference>
<dbReference type="InterPro" id="IPR036390">
    <property type="entry name" value="WH_DNA-bd_sf"/>
</dbReference>
<dbReference type="PROSITE" id="PS51077">
    <property type="entry name" value="HTH_ICLR"/>
    <property type="match status" value="1"/>
</dbReference>
<dbReference type="Pfam" id="PF09339">
    <property type="entry name" value="HTH_IclR"/>
    <property type="match status" value="1"/>
</dbReference>
<dbReference type="GO" id="GO:0045892">
    <property type="term" value="P:negative regulation of DNA-templated transcription"/>
    <property type="evidence" value="ECO:0007669"/>
    <property type="project" value="TreeGrafter"/>
</dbReference>
<comment type="caution">
    <text evidence="6">The sequence shown here is derived from an EMBL/GenBank/DDBJ whole genome shotgun (WGS) entry which is preliminary data.</text>
</comment>
<dbReference type="InterPro" id="IPR014757">
    <property type="entry name" value="Tscrpt_reg_IclR_C"/>
</dbReference>
<accession>A0A916U0T1</accession>
<keyword evidence="2" id="KW-0238">DNA-binding</keyword>
<evidence type="ECO:0000259" key="4">
    <source>
        <dbReference type="PROSITE" id="PS51077"/>
    </source>
</evidence>
<keyword evidence="3" id="KW-0804">Transcription</keyword>
<dbReference type="SUPFAM" id="SSF55781">
    <property type="entry name" value="GAF domain-like"/>
    <property type="match status" value="1"/>
</dbReference>
<dbReference type="Gene3D" id="1.10.10.10">
    <property type="entry name" value="Winged helix-like DNA-binding domain superfamily/Winged helix DNA-binding domain"/>
    <property type="match status" value="1"/>
</dbReference>
<reference evidence="6" key="1">
    <citation type="journal article" date="2014" name="Int. J. Syst. Evol. Microbiol.">
        <title>Complete genome sequence of Corynebacterium casei LMG S-19264T (=DSM 44701T), isolated from a smear-ripened cheese.</title>
        <authorList>
            <consortium name="US DOE Joint Genome Institute (JGI-PGF)"/>
            <person name="Walter F."/>
            <person name="Albersmeier A."/>
            <person name="Kalinowski J."/>
            <person name="Ruckert C."/>
        </authorList>
    </citation>
    <scope>NUCLEOTIDE SEQUENCE</scope>
    <source>
        <strain evidence="6">CGMCC 1.12919</strain>
    </source>
</reference>
<evidence type="ECO:0000256" key="3">
    <source>
        <dbReference type="ARBA" id="ARBA00023163"/>
    </source>
</evidence>
<dbReference type="Pfam" id="PF01614">
    <property type="entry name" value="IclR_C"/>
    <property type="match status" value="1"/>
</dbReference>
<dbReference type="InterPro" id="IPR029016">
    <property type="entry name" value="GAF-like_dom_sf"/>
</dbReference>
<name>A0A916U0T1_9HYPH</name>
<dbReference type="InterPro" id="IPR036388">
    <property type="entry name" value="WH-like_DNA-bd_sf"/>
</dbReference>
<dbReference type="AlphaFoldDB" id="A0A916U0T1"/>
<feature type="domain" description="IclR-ED" evidence="5">
    <location>
        <begin position="69"/>
        <end position="251"/>
    </location>
</feature>
<dbReference type="RefSeq" id="WP_188608120.1">
    <property type="nucleotide sequence ID" value="NZ_BMGG01000002.1"/>
</dbReference>
<evidence type="ECO:0000256" key="2">
    <source>
        <dbReference type="ARBA" id="ARBA00023125"/>
    </source>
</evidence>
<dbReference type="SMART" id="SM00346">
    <property type="entry name" value="HTH_ICLR"/>
    <property type="match status" value="1"/>
</dbReference>
<dbReference type="PANTHER" id="PTHR30136:SF35">
    <property type="entry name" value="HTH-TYPE TRANSCRIPTIONAL REGULATOR RV1719"/>
    <property type="match status" value="1"/>
</dbReference>
<evidence type="ECO:0000313" key="7">
    <source>
        <dbReference type="Proteomes" id="UP000637002"/>
    </source>
</evidence>
<dbReference type="InterPro" id="IPR005471">
    <property type="entry name" value="Tscrpt_reg_IclR_N"/>
</dbReference>
<feature type="domain" description="HTH iclR-type" evidence="4">
    <location>
        <begin position="7"/>
        <end position="68"/>
    </location>
</feature>
<reference evidence="6" key="2">
    <citation type="submission" date="2020-09" db="EMBL/GenBank/DDBJ databases">
        <authorList>
            <person name="Sun Q."/>
            <person name="Zhou Y."/>
        </authorList>
    </citation>
    <scope>NUCLEOTIDE SEQUENCE</scope>
    <source>
        <strain evidence="6">CGMCC 1.12919</strain>
    </source>
</reference>
<organism evidence="6 7">
    <name type="scientific">Chelatococcus reniformis</name>
    <dbReference type="NCBI Taxonomy" id="1494448"/>
    <lineage>
        <taxon>Bacteria</taxon>
        <taxon>Pseudomonadati</taxon>
        <taxon>Pseudomonadota</taxon>
        <taxon>Alphaproteobacteria</taxon>
        <taxon>Hyphomicrobiales</taxon>
        <taxon>Chelatococcaceae</taxon>
        <taxon>Chelatococcus</taxon>
    </lineage>
</organism>
<dbReference type="GO" id="GO:0003677">
    <property type="term" value="F:DNA binding"/>
    <property type="evidence" value="ECO:0007669"/>
    <property type="project" value="UniProtKB-KW"/>
</dbReference>
<dbReference type="EMBL" id="BMGG01000002">
    <property type="protein sequence ID" value="GGC53549.1"/>
    <property type="molecule type" value="Genomic_DNA"/>
</dbReference>
<evidence type="ECO:0000313" key="6">
    <source>
        <dbReference type="EMBL" id="GGC53549.1"/>
    </source>
</evidence>
<dbReference type="PANTHER" id="PTHR30136">
    <property type="entry name" value="HELIX-TURN-HELIX TRANSCRIPTIONAL REGULATOR, ICLR FAMILY"/>
    <property type="match status" value="1"/>
</dbReference>
<keyword evidence="1" id="KW-0805">Transcription regulation</keyword>
<dbReference type="SUPFAM" id="SSF46785">
    <property type="entry name" value="Winged helix' DNA-binding domain"/>
    <property type="match status" value="1"/>
</dbReference>
<evidence type="ECO:0000256" key="1">
    <source>
        <dbReference type="ARBA" id="ARBA00023015"/>
    </source>
</evidence>
<evidence type="ECO:0000259" key="5">
    <source>
        <dbReference type="PROSITE" id="PS51078"/>
    </source>
</evidence>
<protein>
    <submittedName>
        <fullName evidence="6">Transcriptional regulator</fullName>
    </submittedName>
</protein>
<dbReference type="PROSITE" id="PS51078">
    <property type="entry name" value="ICLR_ED"/>
    <property type="match status" value="1"/>
</dbReference>
<proteinExistence type="predicted"/>
<sequence>MTDEADDSPLGRSFRILEVLAGAPEGLSLSEIAAATDLVVATVHRQLATLAGVGLVRKINARSFALGERMWRIAAVMTGDADVTSAAKPVLKELAEAFGETAFLARLIGSQVEILAIGIPDTQGQSYVQPGRGMPLHAAASGKILLALQSDEFVDRYLKLPRQAYTQNTKIDEAEIRADIALARKRHMAICDNEFDPGILSYAGAVHDRRTGLSYALTIFGLADRFSQISPATVETRLLSACQRLGRALRDRG</sequence>
<dbReference type="Gene3D" id="3.30.450.40">
    <property type="match status" value="1"/>
</dbReference>